<dbReference type="EMBL" id="JAANBB010000087">
    <property type="protein sequence ID" value="KAF7550989.1"/>
    <property type="molecule type" value="Genomic_DNA"/>
</dbReference>
<sequence length="600" mass="66708">MTHRAGFHLVLPTSRLSSTSILTSTIPADAMSCRTPWRHFAYAPRRHIHSIGHWPSSLCAPASKPSPAIAAVQSRFIHNDGPKTSNPLVNPPAVSRPPPLTLPRRRDYESTPKYYFEMGKGYLRFYKDGLKNVLASRRLLREKLKRTPADDRPSIFRPYYVPRTFSRADWVLLWRVRHDMIRLPLFGVMLVVIGEFTVLVVAYVDHLVPYTCRIPTQIFGALEKAEQRRKTAFDDFESKYPHGVLSPRVTQGVARSHVLKSLHISGGMWDKLGFTPPGMWQAKGIYRMAFLEGDDKNIVEDGGPTGLEYDELRLACADRGIDTLGKSETELRSWFGDWLRLTAAEDIVERRRRMAVLLLTRPENWPQHRDFGVPEWQFAGVVGLLFPRSAGARVPSGTWTASNALGWVGYMLDSAYDQSEISTSRGAEEAVEYGVRMATVRTVGSSLAHSYSGDRIHLRLRSTLDSALCPVAAMSLKNDSFPSSAAFDAINAAINASDADRKDAIKQGKGVYAFKLKNKAGEEATWHIDLKDSGKVATGLGEKPTVTLSLSDENFGKLVAGKANAQRLFMGGKLKVAGDVMKATKLDPILKKAQQTKAKL</sequence>
<evidence type="ECO:0000256" key="2">
    <source>
        <dbReference type="SAM" id="Phobius"/>
    </source>
</evidence>
<keyword evidence="5" id="KW-1185">Reference proteome</keyword>
<dbReference type="PROSITE" id="PS51758">
    <property type="entry name" value="LETM1_RBD"/>
    <property type="match status" value="1"/>
</dbReference>
<evidence type="ECO:0000256" key="1">
    <source>
        <dbReference type="PROSITE-ProRule" id="PRU01094"/>
    </source>
</evidence>
<protein>
    <recommendedName>
        <fullName evidence="3">Letm1 RBD domain-containing protein</fullName>
    </recommendedName>
</protein>
<dbReference type="Proteomes" id="UP000722485">
    <property type="component" value="Unassembled WGS sequence"/>
</dbReference>
<evidence type="ECO:0000313" key="4">
    <source>
        <dbReference type="EMBL" id="KAF7550989.1"/>
    </source>
</evidence>
<dbReference type="GO" id="GO:0043022">
    <property type="term" value="F:ribosome binding"/>
    <property type="evidence" value="ECO:0007669"/>
    <property type="project" value="InterPro"/>
</dbReference>
<dbReference type="InterPro" id="IPR033122">
    <property type="entry name" value="LETM1-like_RBD"/>
</dbReference>
<keyword evidence="2" id="KW-0812">Transmembrane</keyword>
<gene>
    <name evidence="4" type="ORF">G7Z17_g5347</name>
</gene>
<dbReference type="Gene3D" id="3.30.1050.10">
    <property type="entry name" value="SCP2 sterol-binding domain"/>
    <property type="match status" value="1"/>
</dbReference>
<evidence type="ECO:0000313" key="5">
    <source>
        <dbReference type="Proteomes" id="UP000722485"/>
    </source>
</evidence>
<dbReference type="AlphaFoldDB" id="A0A9P5HHA9"/>
<name>A0A9P5HHA9_9HYPO</name>
<dbReference type="InterPro" id="IPR003033">
    <property type="entry name" value="SCP2_sterol-bd_dom"/>
</dbReference>
<dbReference type="PANTHER" id="PTHR10094:SF25">
    <property type="entry name" value="SCP2 STEROL-BINDING DOMAIN-CONTAINING PROTEIN 1"/>
    <property type="match status" value="1"/>
</dbReference>
<proteinExistence type="predicted"/>
<dbReference type="GO" id="GO:0005829">
    <property type="term" value="C:cytosol"/>
    <property type="evidence" value="ECO:0007669"/>
    <property type="project" value="TreeGrafter"/>
</dbReference>
<dbReference type="Pfam" id="PF07766">
    <property type="entry name" value="LETM1_RBD"/>
    <property type="match status" value="1"/>
</dbReference>
<dbReference type="OrthoDB" id="73691at2759"/>
<keyword evidence="1" id="KW-0496">Mitochondrion</keyword>
<reference evidence="4" key="1">
    <citation type="submission" date="2020-03" db="EMBL/GenBank/DDBJ databases">
        <title>Draft Genome Sequence of Cylindrodendrum hubeiense.</title>
        <authorList>
            <person name="Buettner E."/>
            <person name="Kellner H."/>
        </authorList>
    </citation>
    <scope>NUCLEOTIDE SEQUENCE</scope>
    <source>
        <strain evidence="4">IHI 201604</strain>
    </source>
</reference>
<feature type="domain" description="Letm1 RBD" evidence="3">
    <location>
        <begin position="197"/>
        <end position="428"/>
    </location>
</feature>
<dbReference type="PANTHER" id="PTHR10094">
    <property type="entry name" value="STEROL CARRIER PROTEIN 2 SCP-2 FAMILY PROTEIN"/>
    <property type="match status" value="1"/>
</dbReference>
<accession>A0A9P5HHA9</accession>
<dbReference type="FunFam" id="3.30.1050.10:FF:000001">
    <property type="entry name" value="Putative Non-specific lipid-transfer protein"/>
    <property type="match status" value="1"/>
</dbReference>
<dbReference type="InterPro" id="IPR036527">
    <property type="entry name" value="SCP2_sterol-bd_dom_sf"/>
</dbReference>
<dbReference type="Pfam" id="PF02036">
    <property type="entry name" value="SCP2"/>
    <property type="match status" value="1"/>
</dbReference>
<dbReference type="SUPFAM" id="SSF55718">
    <property type="entry name" value="SCP-like"/>
    <property type="match status" value="1"/>
</dbReference>
<evidence type="ECO:0000259" key="3">
    <source>
        <dbReference type="PROSITE" id="PS51758"/>
    </source>
</evidence>
<keyword evidence="2" id="KW-0472">Membrane</keyword>
<organism evidence="4 5">
    <name type="scientific">Cylindrodendrum hubeiense</name>
    <dbReference type="NCBI Taxonomy" id="595255"/>
    <lineage>
        <taxon>Eukaryota</taxon>
        <taxon>Fungi</taxon>
        <taxon>Dikarya</taxon>
        <taxon>Ascomycota</taxon>
        <taxon>Pezizomycotina</taxon>
        <taxon>Sordariomycetes</taxon>
        <taxon>Hypocreomycetidae</taxon>
        <taxon>Hypocreales</taxon>
        <taxon>Nectriaceae</taxon>
        <taxon>Cylindrodendrum</taxon>
    </lineage>
</organism>
<feature type="transmembrane region" description="Helical" evidence="2">
    <location>
        <begin position="183"/>
        <end position="204"/>
    </location>
</feature>
<keyword evidence="2" id="KW-1133">Transmembrane helix</keyword>
<comment type="caution">
    <text evidence="4">The sequence shown here is derived from an EMBL/GenBank/DDBJ whole genome shotgun (WGS) entry which is preliminary data.</text>
</comment>